<dbReference type="Gene3D" id="3.30.1330.40">
    <property type="entry name" value="RutC-like"/>
    <property type="match status" value="1"/>
</dbReference>
<sequence>MTKKRIVTDKAPAALGPYSQAIAAGGMLYASGQVPVDPATGELAGADIETQARQVFENLKQVLQAAGADFGSVVKTTVFLTDLANFGVVNDIYAEYFTEPYPARSCVQISALPKGALIEAELIAEL</sequence>
<evidence type="ECO:0000313" key="2">
    <source>
        <dbReference type="EMBL" id="HIU11018.1"/>
    </source>
</evidence>
<name>A0A9D1HN78_9FIRM</name>
<dbReference type="InterPro" id="IPR035959">
    <property type="entry name" value="RutC-like_sf"/>
</dbReference>
<evidence type="ECO:0000256" key="1">
    <source>
        <dbReference type="ARBA" id="ARBA00010552"/>
    </source>
</evidence>
<dbReference type="AlphaFoldDB" id="A0A9D1HN78"/>
<dbReference type="Proteomes" id="UP000824124">
    <property type="component" value="Unassembled WGS sequence"/>
</dbReference>
<accession>A0A9D1HN78</accession>
<dbReference type="CDD" id="cd00448">
    <property type="entry name" value="YjgF_YER057c_UK114_family"/>
    <property type="match status" value="1"/>
</dbReference>
<comment type="caution">
    <text evidence="2">The sequence shown here is derived from an EMBL/GenBank/DDBJ whole genome shotgun (WGS) entry which is preliminary data.</text>
</comment>
<dbReference type="InterPro" id="IPR006175">
    <property type="entry name" value="YjgF/YER057c/UK114"/>
</dbReference>
<dbReference type="EMBL" id="DVMH01000037">
    <property type="protein sequence ID" value="HIU11018.1"/>
    <property type="molecule type" value="Genomic_DNA"/>
</dbReference>
<organism evidence="2 3">
    <name type="scientific">Candidatus Avidehalobacter gallistercoris</name>
    <dbReference type="NCBI Taxonomy" id="2840694"/>
    <lineage>
        <taxon>Bacteria</taxon>
        <taxon>Bacillati</taxon>
        <taxon>Bacillota</taxon>
        <taxon>Clostridia</taxon>
        <taxon>Eubacteriales</taxon>
        <taxon>Peptococcaceae</taxon>
        <taxon>Peptococcaceae incertae sedis</taxon>
        <taxon>Candidatus Avidehalobacter</taxon>
    </lineage>
</organism>
<gene>
    <name evidence="2" type="ORF">IAB00_07290</name>
</gene>
<dbReference type="NCBIfam" id="TIGR00004">
    <property type="entry name" value="Rid family detoxifying hydrolase"/>
    <property type="match status" value="1"/>
</dbReference>
<dbReference type="Pfam" id="PF01042">
    <property type="entry name" value="Ribonuc_L-PSP"/>
    <property type="match status" value="1"/>
</dbReference>
<dbReference type="FunFam" id="3.30.1330.40:FF:000001">
    <property type="entry name" value="L-PSP family endoribonuclease"/>
    <property type="match status" value="1"/>
</dbReference>
<dbReference type="GO" id="GO:0019239">
    <property type="term" value="F:deaminase activity"/>
    <property type="evidence" value="ECO:0007669"/>
    <property type="project" value="TreeGrafter"/>
</dbReference>
<reference evidence="2" key="1">
    <citation type="submission" date="2020-10" db="EMBL/GenBank/DDBJ databases">
        <authorList>
            <person name="Gilroy R."/>
        </authorList>
    </citation>
    <scope>NUCLEOTIDE SEQUENCE</scope>
    <source>
        <strain evidence="2">2830</strain>
    </source>
</reference>
<protein>
    <submittedName>
        <fullName evidence="2">RidA family protein</fullName>
    </submittedName>
</protein>
<reference evidence="2" key="2">
    <citation type="journal article" date="2021" name="PeerJ">
        <title>Extensive microbial diversity within the chicken gut microbiome revealed by metagenomics and culture.</title>
        <authorList>
            <person name="Gilroy R."/>
            <person name="Ravi A."/>
            <person name="Getino M."/>
            <person name="Pursley I."/>
            <person name="Horton D.L."/>
            <person name="Alikhan N.F."/>
            <person name="Baker D."/>
            <person name="Gharbi K."/>
            <person name="Hall N."/>
            <person name="Watson M."/>
            <person name="Adriaenssens E.M."/>
            <person name="Foster-Nyarko E."/>
            <person name="Jarju S."/>
            <person name="Secka A."/>
            <person name="Antonio M."/>
            <person name="Oren A."/>
            <person name="Chaudhuri R.R."/>
            <person name="La Ragione R."/>
            <person name="Hildebrand F."/>
            <person name="Pallen M.J."/>
        </authorList>
    </citation>
    <scope>NUCLEOTIDE SEQUENCE</scope>
    <source>
        <strain evidence="2">2830</strain>
    </source>
</reference>
<dbReference type="SUPFAM" id="SSF55298">
    <property type="entry name" value="YjgF-like"/>
    <property type="match status" value="1"/>
</dbReference>
<proteinExistence type="inferred from homology"/>
<evidence type="ECO:0000313" key="3">
    <source>
        <dbReference type="Proteomes" id="UP000824124"/>
    </source>
</evidence>
<dbReference type="PANTHER" id="PTHR11803">
    <property type="entry name" value="2-IMINOBUTANOATE/2-IMINOPROPANOATE DEAMINASE RIDA"/>
    <property type="match status" value="1"/>
</dbReference>
<dbReference type="PANTHER" id="PTHR11803:SF58">
    <property type="entry name" value="PROTEIN HMF1-RELATED"/>
    <property type="match status" value="1"/>
</dbReference>
<comment type="similarity">
    <text evidence="1">Belongs to the RutC family.</text>
</comment>
<dbReference type="InterPro" id="IPR006056">
    <property type="entry name" value="RidA"/>
</dbReference>
<dbReference type="GO" id="GO:0005829">
    <property type="term" value="C:cytosol"/>
    <property type="evidence" value="ECO:0007669"/>
    <property type="project" value="TreeGrafter"/>
</dbReference>